<dbReference type="WBParaSite" id="ASIM_0001735001-mRNA-1">
    <property type="protein sequence ID" value="ASIM_0001735001-mRNA-1"/>
    <property type="gene ID" value="ASIM_0001735001"/>
</dbReference>
<dbReference type="SUPFAM" id="SSF57903">
    <property type="entry name" value="FYVE/PHD zinc finger"/>
    <property type="match status" value="1"/>
</dbReference>
<dbReference type="OrthoDB" id="5407799at2759"/>
<dbReference type="PANTHER" id="PTHR46603:SF1">
    <property type="entry name" value="ABSCISSION_NOCUT CHECKPOINT REGULATOR"/>
    <property type="match status" value="1"/>
</dbReference>
<proteinExistence type="predicted"/>
<dbReference type="InterPro" id="IPR013083">
    <property type="entry name" value="Znf_RING/FYVE/PHD"/>
</dbReference>
<dbReference type="CDD" id="cd00065">
    <property type="entry name" value="FYVE_like_SF"/>
    <property type="match status" value="1"/>
</dbReference>
<evidence type="ECO:0000313" key="8">
    <source>
        <dbReference type="Proteomes" id="UP000267096"/>
    </source>
</evidence>
<organism evidence="9">
    <name type="scientific">Anisakis simplex</name>
    <name type="common">Herring worm</name>
    <dbReference type="NCBI Taxonomy" id="6269"/>
    <lineage>
        <taxon>Eukaryota</taxon>
        <taxon>Metazoa</taxon>
        <taxon>Ecdysozoa</taxon>
        <taxon>Nematoda</taxon>
        <taxon>Chromadorea</taxon>
        <taxon>Rhabditida</taxon>
        <taxon>Spirurina</taxon>
        <taxon>Ascaridomorpha</taxon>
        <taxon>Ascaridoidea</taxon>
        <taxon>Anisakidae</taxon>
        <taxon>Anisakis</taxon>
        <taxon>Anisakis simplex complex</taxon>
    </lineage>
</organism>
<dbReference type="InterPro" id="IPR011011">
    <property type="entry name" value="Znf_FYVE_PHD"/>
</dbReference>
<accession>A0A0M3K8Q9</accession>
<evidence type="ECO:0000313" key="7">
    <source>
        <dbReference type="EMBL" id="VDK58627.1"/>
    </source>
</evidence>
<dbReference type="EMBL" id="UYRR01033382">
    <property type="protein sequence ID" value="VDK58627.1"/>
    <property type="molecule type" value="Genomic_DNA"/>
</dbReference>
<dbReference type="AlphaFoldDB" id="A0A0M3K8Q9"/>
<evidence type="ECO:0000259" key="6">
    <source>
        <dbReference type="PROSITE" id="PS50178"/>
    </source>
</evidence>
<dbReference type="PROSITE" id="PS50178">
    <property type="entry name" value="ZF_FYVE"/>
    <property type="match status" value="1"/>
</dbReference>
<keyword evidence="3" id="KW-0862">Zinc</keyword>
<keyword evidence="2 4" id="KW-0863">Zinc-finger</keyword>
<evidence type="ECO:0000256" key="3">
    <source>
        <dbReference type="ARBA" id="ARBA00022833"/>
    </source>
</evidence>
<dbReference type="InterPro" id="IPR000306">
    <property type="entry name" value="Znf_FYVE"/>
</dbReference>
<dbReference type="Proteomes" id="UP000267096">
    <property type="component" value="Unassembled WGS sequence"/>
</dbReference>
<name>A0A0M3K8Q9_ANISI</name>
<feature type="region of interest" description="Disordered" evidence="5">
    <location>
        <begin position="188"/>
        <end position="210"/>
    </location>
</feature>
<dbReference type="GO" id="GO:0030496">
    <property type="term" value="C:midbody"/>
    <property type="evidence" value="ECO:0007669"/>
    <property type="project" value="TreeGrafter"/>
</dbReference>
<evidence type="ECO:0000313" key="9">
    <source>
        <dbReference type="WBParaSite" id="ASIM_0001735001-mRNA-1"/>
    </source>
</evidence>
<dbReference type="GO" id="GO:0005813">
    <property type="term" value="C:centrosome"/>
    <property type="evidence" value="ECO:0007669"/>
    <property type="project" value="TreeGrafter"/>
</dbReference>
<keyword evidence="8" id="KW-1185">Reference proteome</keyword>
<evidence type="ECO:0000256" key="1">
    <source>
        <dbReference type="ARBA" id="ARBA00022723"/>
    </source>
</evidence>
<dbReference type="InterPro" id="IPR017455">
    <property type="entry name" value="Znf_FYVE-rel"/>
</dbReference>
<dbReference type="GO" id="GO:0032154">
    <property type="term" value="C:cleavage furrow"/>
    <property type="evidence" value="ECO:0007669"/>
    <property type="project" value="TreeGrafter"/>
</dbReference>
<dbReference type="GO" id="GO:0044878">
    <property type="term" value="P:mitotic cytokinesis checkpoint signaling"/>
    <property type="evidence" value="ECO:0007669"/>
    <property type="project" value="TreeGrafter"/>
</dbReference>
<dbReference type="PANTHER" id="PTHR46603">
    <property type="entry name" value="ABSCISSION/NOCUT CHECKPOINT REGULATOR"/>
    <property type="match status" value="1"/>
</dbReference>
<reference evidence="9" key="1">
    <citation type="submission" date="2017-02" db="UniProtKB">
        <authorList>
            <consortium name="WormBaseParasite"/>
        </authorList>
    </citation>
    <scope>IDENTIFICATION</scope>
</reference>
<dbReference type="Pfam" id="PF01363">
    <property type="entry name" value="FYVE"/>
    <property type="match status" value="1"/>
</dbReference>
<evidence type="ECO:0000256" key="4">
    <source>
        <dbReference type="PROSITE-ProRule" id="PRU00091"/>
    </source>
</evidence>
<evidence type="ECO:0000256" key="2">
    <source>
        <dbReference type="ARBA" id="ARBA00022771"/>
    </source>
</evidence>
<gene>
    <name evidence="7" type="ORF">ASIM_LOCUS16757</name>
</gene>
<protein>
    <submittedName>
        <fullName evidence="9">FYVE-type domain-containing protein</fullName>
    </submittedName>
</protein>
<keyword evidence="1" id="KW-0479">Metal-binding</keyword>
<feature type="domain" description="FYVE-type" evidence="6">
    <location>
        <begin position="1"/>
        <end position="56"/>
    </location>
</feature>
<dbReference type="GO" id="GO:0032266">
    <property type="term" value="F:phosphatidylinositol-3-phosphate binding"/>
    <property type="evidence" value="ECO:0007669"/>
    <property type="project" value="TreeGrafter"/>
</dbReference>
<evidence type="ECO:0000256" key="5">
    <source>
        <dbReference type="SAM" id="MobiDB-lite"/>
    </source>
</evidence>
<dbReference type="Gene3D" id="3.30.40.10">
    <property type="entry name" value="Zinc/RING finger domain, C3HC4 (zinc finger)"/>
    <property type="match status" value="1"/>
</dbReference>
<dbReference type="GO" id="GO:0008270">
    <property type="term" value="F:zinc ion binding"/>
    <property type="evidence" value="ECO:0007669"/>
    <property type="project" value="UniProtKB-KW"/>
</dbReference>
<sequence length="350" mass="39543">MPCTQCMAPYTARRKEHGCSSCGFGFCANCLNHRAVVSTLSDKPVSVCINCYRKLTQPSPTEVKYPALVDHNIRLNPDGTWWAPDELPPPSMRQDYASASTSHILPSLYPSLILKGAGTGAGGPIGRGYHQHFERSVPVRPPPPYSAVSHDYRSVGAVRQPLTPRDDSVDLQKRLDKLKEERAFLEQAVSSHDPRGVDAVRQPLAPRDDPATMQKRLDKLKEERAFLEQGSVKPAASVTEIEERLAALRGVSVEEIRHPSLIFTRRKDEQVKHETVNDLIEKARDEVRIEKKWDPVRQLEERYNQYHNIQVNNDDENNAEKDLEEIAQLAKRDKFCGLFMNLFGKQTIPS</sequence>
<reference evidence="7 8" key="2">
    <citation type="submission" date="2018-11" db="EMBL/GenBank/DDBJ databases">
        <authorList>
            <consortium name="Pathogen Informatics"/>
        </authorList>
    </citation>
    <scope>NUCLEOTIDE SEQUENCE [LARGE SCALE GENOMIC DNA]</scope>
</reference>
<dbReference type="GO" id="GO:0009838">
    <property type="term" value="P:abscission"/>
    <property type="evidence" value="ECO:0007669"/>
    <property type="project" value="TreeGrafter"/>
</dbReference>